<comment type="caution">
    <text evidence="2">The sequence shown here is derived from an EMBL/GenBank/DDBJ whole genome shotgun (WGS) entry which is preliminary data.</text>
</comment>
<keyword evidence="1" id="KW-0472">Membrane</keyword>
<dbReference type="Proteomes" id="UP001596548">
    <property type="component" value="Unassembled WGS sequence"/>
</dbReference>
<keyword evidence="3" id="KW-1185">Reference proteome</keyword>
<protein>
    <submittedName>
        <fullName evidence="2">Uncharacterized protein</fullName>
    </submittedName>
</protein>
<feature type="transmembrane region" description="Helical" evidence="1">
    <location>
        <begin position="27"/>
        <end position="49"/>
    </location>
</feature>
<dbReference type="RefSeq" id="WP_378970213.1">
    <property type="nucleotide sequence ID" value="NZ_JBHTBJ010000013.1"/>
</dbReference>
<accession>A0ABW2HSP6</accession>
<keyword evidence="1" id="KW-1133">Transmembrane helix</keyword>
<evidence type="ECO:0000313" key="3">
    <source>
        <dbReference type="Proteomes" id="UP001596548"/>
    </source>
</evidence>
<organism evidence="2 3">
    <name type="scientific">Paractinoplanes rhizophilus</name>
    <dbReference type="NCBI Taxonomy" id="1416877"/>
    <lineage>
        <taxon>Bacteria</taxon>
        <taxon>Bacillati</taxon>
        <taxon>Actinomycetota</taxon>
        <taxon>Actinomycetes</taxon>
        <taxon>Micromonosporales</taxon>
        <taxon>Micromonosporaceae</taxon>
        <taxon>Paractinoplanes</taxon>
    </lineage>
</organism>
<sequence length="151" mass="15505">MTYPPSQPIVPTNFMTPPPAPKSRRGLLIAIAAVPTVLVLLVGGILYAAGVIPGGGLSKAAAERACRTAFGDEWQQRSNIAGAGSATTIIPTVTGIEMLETVEEGDGWTVNGTVHYTLTTALIAPVEGSIDLTCTATGSDAAPRTEVSNRS</sequence>
<gene>
    <name evidence="2" type="ORF">ACFQS1_19620</name>
</gene>
<proteinExistence type="predicted"/>
<keyword evidence="1" id="KW-0812">Transmembrane</keyword>
<reference evidence="3" key="1">
    <citation type="journal article" date="2019" name="Int. J. Syst. Evol. Microbiol.">
        <title>The Global Catalogue of Microorganisms (GCM) 10K type strain sequencing project: providing services to taxonomists for standard genome sequencing and annotation.</title>
        <authorList>
            <consortium name="The Broad Institute Genomics Platform"/>
            <consortium name="The Broad Institute Genome Sequencing Center for Infectious Disease"/>
            <person name="Wu L."/>
            <person name="Ma J."/>
        </authorList>
    </citation>
    <scope>NUCLEOTIDE SEQUENCE [LARGE SCALE GENOMIC DNA]</scope>
    <source>
        <strain evidence="3">XZYJT-10</strain>
    </source>
</reference>
<evidence type="ECO:0000313" key="2">
    <source>
        <dbReference type="EMBL" id="MFC7276207.1"/>
    </source>
</evidence>
<evidence type="ECO:0000256" key="1">
    <source>
        <dbReference type="SAM" id="Phobius"/>
    </source>
</evidence>
<name>A0ABW2HSP6_9ACTN</name>
<dbReference type="EMBL" id="JBHTBJ010000013">
    <property type="protein sequence ID" value="MFC7276207.1"/>
    <property type="molecule type" value="Genomic_DNA"/>
</dbReference>